<evidence type="ECO:0000313" key="1">
    <source>
        <dbReference type="EMBL" id="MER6432013.1"/>
    </source>
</evidence>
<comment type="caution">
    <text evidence="1">The sequence shown here is derived from an EMBL/GenBank/DDBJ whole genome shotgun (WGS) entry which is preliminary data.</text>
</comment>
<dbReference type="EMBL" id="JBEPAZ010000036">
    <property type="protein sequence ID" value="MER6432013.1"/>
    <property type="molecule type" value="Genomic_DNA"/>
</dbReference>
<sequence>MAPHTGARPPPTLPADAVTGCRPALLAPGGCPVTHLSAMAGCPPMAPRVAAARLSAVICGRRVVAVSGRRPGVSLVTSGGRGARLPLTGRCPPGGPCVTAVRRLGDLRVAGVRLPVVLSAVICGRRGVAVSGRRPGVSLATSGGPGARLPLMGRCPPGGPCVTAVRRPGDLRVAGVRLPVVLSAVICGRRVVAVSGRPPGAPLGTSGCPGVGRTWGAAVPWTLRLPPCPRSPTP</sequence>
<organism evidence="1 2">
    <name type="scientific">Streptomyces sp. 900105245</name>
    <dbReference type="NCBI Taxonomy" id="3154379"/>
    <lineage>
        <taxon>Bacteria</taxon>
        <taxon>Bacillati</taxon>
        <taxon>Actinomycetota</taxon>
        <taxon>Actinomycetes</taxon>
        <taxon>Kitasatosporales</taxon>
        <taxon>Streptomycetaceae</taxon>
        <taxon>Streptomyces</taxon>
    </lineage>
</organism>
<proteinExistence type="predicted"/>
<evidence type="ECO:0000313" key="2">
    <source>
        <dbReference type="Proteomes" id="UP001470023"/>
    </source>
</evidence>
<protein>
    <submittedName>
        <fullName evidence="1">Uncharacterized protein</fullName>
    </submittedName>
</protein>
<dbReference type="Proteomes" id="UP001470023">
    <property type="component" value="Unassembled WGS sequence"/>
</dbReference>
<accession>A0ABV1UE76</accession>
<gene>
    <name evidence="1" type="ORF">ABT272_30460</name>
</gene>
<name>A0ABV1UE76_9ACTN</name>
<keyword evidence="2" id="KW-1185">Reference proteome</keyword>
<reference evidence="1 2" key="1">
    <citation type="submission" date="2024-06" db="EMBL/GenBank/DDBJ databases">
        <title>The Natural Products Discovery Center: Release of the First 8490 Sequenced Strains for Exploring Actinobacteria Biosynthetic Diversity.</title>
        <authorList>
            <person name="Kalkreuter E."/>
            <person name="Kautsar S.A."/>
            <person name="Yang D."/>
            <person name="Bader C.D."/>
            <person name="Teijaro C.N."/>
            <person name="Fluegel L."/>
            <person name="Davis C.M."/>
            <person name="Simpson J.R."/>
            <person name="Lauterbach L."/>
            <person name="Steele A.D."/>
            <person name="Gui C."/>
            <person name="Meng S."/>
            <person name="Li G."/>
            <person name="Viehrig K."/>
            <person name="Ye F."/>
            <person name="Su P."/>
            <person name="Kiefer A.F."/>
            <person name="Nichols A."/>
            <person name="Cepeda A.J."/>
            <person name="Yan W."/>
            <person name="Fan B."/>
            <person name="Jiang Y."/>
            <person name="Adhikari A."/>
            <person name="Zheng C.-J."/>
            <person name="Schuster L."/>
            <person name="Cowan T.M."/>
            <person name="Smanski M.J."/>
            <person name="Chevrette M.G."/>
            <person name="De Carvalho L.P.S."/>
            <person name="Shen B."/>
        </authorList>
    </citation>
    <scope>NUCLEOTIDE SEQUENCE [LARGE SCALE GENOMIC DNA]</scope>
    <source>
        <strain evidence="1 2">NPDC001166</strain>
    </source>
</reference>
<dbReference type="RefSeq" id="WP_352064899.1">
    <property type="nucleotide sequence ID" value="NZ_JBEPAZ010000036.1"/>
</dbReference>